<dbReference type="Proteomes" id="UP000539350">
    <property type="component" value="Unassembled WGS sequence"/>
</dbReference>
<dbReference type="RefSeq" id="WP_182169262.1">
    <property type="nucleotide sequence ID" value="NZ_JACFXU010000013.1"/>
</dbReference>
<gene>
    <name evidence="3" type="ORF">H2508_04485</name>
</gene>
<dbReference type="PANTHER" id="PTHR33178:SF10">
    <property type="entry name" value="STRESS-RESPONSE A_B BARREL DOMAIN-CONTAINING PROTEIN"/>
    <property type="match status" value="1"/>
</dbReference>
<evidence type="ECO:0000313" key="3">
    <source>
        <dbReference type="EMBL" id="MBA6412363.1"/>
    </source>
</evidence>
<evidence type="ECO:0000313" key="4">
    <source>
        <dbReference type="Proteomes" id="UP000539350"/>
    </source>
</evidence>
<dbReference type="SMART" id="SM00886">
    <property type="entry name" value="Dabb"/>
    <property type="match status" value="1"/>
</dbReference>
<evidence type="ECO:0000256" key="1">
    <source>
        <dbReference type="ARBA" id="ARBA00011738"/>
    </source>
</evidence>
<dbReference type="PANTHER" id="PTHR33178">
    <property type="match status" value="1"/>
</dbReference>
<feature type="domain" description="Stress-response A/B barrel" evidence="2">
    <location>
        <begin position="2"/>
        <end position="95"/>
    </location>
</feature>
<dbReference type="Pfam" id="PF07876">
    <property type="entry name" value="Dabb"/>
    <property type="match status" value="1"/>
</dbReference>
<sequence>MIKHVALIYFKEGTSQERREAVKAAFESLPEHISVIREFSVGLDLNLLEGNADLAVFGTFDSEEDFLHYSTHAAHTDVIFPVCGEVMASYSTAQIKTG</sequence>
<reference evidence="3 4" key="1">
    <citation type="submission" date="2020-07" db="EMBL/GenBank/DDBJ databases">
        <title>Halieaceae bacterium, F7430, whole genome shotgun sequencing project.</title>
        <authorList>
            <person name="Jiang S."/>
            <person name="Liu Z.W."/>
            <person name="Du Z.J."/>
        </authorList>
    </citation>
    <scope>NUCLEOTIDE SEQUENCE [LARGE SCALE GENOMIC DNA]</scope>
    <source>
        <strain evidence="3 4">F7430</strain>
    </source>
</reference>
<dbReference type="PROSITE" id="PS51502">
    <property type="entry name" value="S_R_A_B_BARREL"/>
    <property type="match status" value="1"/>
</dbReference>
<proteinExistence type="predicted"/>
<accession>A0A7W2TUZ3</accession>
<dbReference type="InterPro" id="IPR044662">
    <property type="entry name" value="HS1/DABB1-like"/>
</dbReference>
<dbReference type="AlphaFoldDB" id="A0A7W2TUZ3"/>
<dbReference type="SUPFAM" id="SSF54909">
    <property type="entry name" value="Dimeric alpha+beta barrel"/>
    <property type="match status" value="1"/>
</dbReference>
<comment type="caution">
    <text evidence="3">The sequence shown here is derived from an EMBL/GenBank/DDBJ whole genome shotgun (WGS) entry which is preliminary data.</text>
</comment>
<evidence type="ECO:0000259" key="2">
    <source>
        <dbReference type="PROSITE" id="PS51502"/>
    </source>
</evidence>
<comment type="subunit">
    <text evidence="1">Homodimer.</text>
</comment>
<name>A0A7W2TUZ3_9GAMM</name>
<protein>
    <submittedName>
        <fullName evidence="3">Dabb family protein</fullName>
    </submittedName>
</protein>
<keyword evidence="4" id="KW-1185">Reference proteome</keyword>
<organism evidence="3 4">
    <name type="scientific">Sediminihaliea albiluteola</name>
    <dbReference type="NCBI Taxonomy" id="2758564"/>
    <lineage>
        <taxon>Bacteria</taxon>
        <taxon>Pseudomonadati</taxon>
        <taxon>Pseudomonadota</taxon>
        <taxon>Gammaproteobacteria</taxon>
        <taxon>Cellvibrionales</taxon>
        <taxon>Halieaceae</taxon>
        <taxon>Sediminihaliea</taxon>
    </lineage>
</organism>
<dbReference type="InterPro" id="IPR013097">
    <property type="entry name" value="Dabb"/>
</dbReference>
<dbReference type="InterPro" id="IPR011008">
    <property type="entry name" value="Dimeric_a/b-barrel"/>
</dbReference>
<dbReference type="EMBL" id="JACFXU010000013">
    <property type="protein sequence ID" value="MBA6412363.1"/>
    <property type="molecule type" value="Genomic_DNA"/>
</dbReference>
<dbReference type="Gene3D" id="3.30.70.100">
    <property type="match status" value="1"/>
</dbReference>